<dbReference type="Proteomes" id="UP000027222">
    <property type="component" value="Unassembled WGS sequence"/>
</dbReference>
<accession>A0A067SL91</accession>
<gene>
    <name evidence="1" type="ORF">GALMADRAFT_144296</name>
</gene>
<dbReference type="HOGENOM" id="CLU_2158598_0_0_1"/>
<name>A0A067SL91_GALM3</name>
<evidence type="ECO:0000313" key="2">
    <source>
        <dbReference type="Proteomes" id="UP000027222"/>
    </source>
</evidence>
<keyword evidence="2" id="KW-1185">Reference proteome</keyword>
<proteinExistence type="predicted"/>
<organism evidence="1 2">
    <name type="scientific">Galerina marginata (strain CBS 339.88)</name>
    <dbReference type="NCBI Taxonomy" id="685588"/>
    <lineage>
        <taxon>Eukaryota</taxon>
        <taxon>Fungi</taxon>
        <taxon>Dikarya</taxon>
        <taxon>Basidiomycota</taxon>
        <taxon>Agaricomycotina</taxon>
        <taxon>Agaricomycetes</taxon>
        <taxon>Agaricomycetidae</taxon>
        <taxon>Agaricales</taxon>
        <taxon>Agaricineae</taxon>
        <taxon>Strophariaceae</taxon>
        <taxon>Galerina</taxon>
    </lineage>
</organism>
<protein>
    <submittedName>
        <fullName evidence="1">Uncharacterized protein</fullName>
    </submittedName>
</protein>
<reference evidence="2" key="1">
    <citation type="journal article" date="2014" name="Proc. Natl. Acad. Sci. U.S.A.">
        <title>Extensive sampling of basidiomycete genomes demonstrates inadequacy of the white-rot/brown-rot paradigm for wood decay fungi.</title>
        <authorList>
            <person name="Riley R."/>
            <person name="Salamov A.A."/>
            <person name="Brown D.W."/>
            <person name="Nagy L.G."/>
            <person name="Floudas D."/>
            <person name="Held B.W."/>
            <person name="Levasseur A."/>
            <person name="Lombard V."/>
            <person name="Morin E."/>
            <person name="Otillar R."/>
            <person name="Lindquist E.A."/>
            <person name="Sun H."/>
            <person name="LaButti K.M."/>
            <person name="Schmutz J."/>
            <person name="Jabbour D."/>
            <person name="Luo H."/>
            <person name="Baker S.E."/>
            <person name="Pisabarro A.G."/>
            <person name="Walton J.D."/>
            <person name="Blanchette R.A."/>
            <person name="Henrissat B."/>
            <person name="Martin F."/>
            <person name="Cullen D."/>
            <person name="Hibbett D.S."/>
            <person name="Grigoriev I.V."/>
        </authorList>
    </citation>
    <scope>NUCLEOTIDE SEQUENCE [LARGE SCALE GENOMIC DNA]</scope>
    <source>
        <strain evidence="2">CBS 339.88</strain>
    </source>
</reference>
<evidence type="ECO:0000313" key="1">
    <source>
        <dbReference type="EMBL" id="KDR70802.1"/>
    </source>
</evidence>
<dbReference type="AlphaFoldDB" id="A0A067SL91"/>
<sequence>MRFRIFYRRGELTGSDSKDQRRDSALEFIEAIWENEHRIVNKYGDHDWTIVIYNGTYHVNPSHITAYGFREDGAYLQQVFSLHLNVSGNLQDWAGASRRVREVDLDLVKLI</sequence>
<dbReference type="EMBL" id="KL142395">
    <property type="protein sequence ID" value="KDR70802.1"/>
    <property type="molecule type" value="Genomic_DNA"/>
</dbReference>